<sequence>MDWFPLALFPTGGLASSVVTTVWIGVTVVAFMNLRYGTTLSGLVVPGYIVPLLLVKPGSAVVIVVESIITYLLTRAVADRLLVRFGLGEFFGRDRFFMLILMSVLVRVTFDAFLLVELDEFLLQRGVDYEFRSSLHSFGLIIIALSANQFWNSGLKRGVSTLMIHLAVTYAIVSFILIPLTNFNISTLGYMYEDVASNILASPKAYIILITAAFLASRLNLRYGWDFNGILIPSLLALQWYNPLKIATTFVEAFVILACAIGLLKLPMIRNQNIEGARQLLLFFNISFVYKLILGYVIVIWFPAQKITDMYGFGYLLATLLAIKMYQKNIAIKMTRTTVQTSLIAAIVASVIGFSLTLYNPVNDASAMQLSDLKEIQVSNESLASVVENSRQANFASYSMQRGVTISPLTLNQFNQTVSTIDTLGPSPSDRQLDQVAGLANEFGYEAIWVESRYIVLRDATPERGWGFYIFDLQQTSQLALQFPTVMDENITALAMLPLFNRLEAKYLAVASARSERAQDGSDQVLLNSQTLFQTFHQTLSPNNTLQVREYSPRLARLLLGEREATAITAKDTRMWVKDRPPMDLSLATLEELTGGYDIIWNTPDFQNRQRDVARFGFAELFLTRPAMLSILTQSAVNKPIDTVANEQQIAGYLLSFLQENKRLLAAKNTEKYVVPTQAELLYFDQTVLTPLFMTIERYGAPNWLAEAQPLINQVAQSAAQLGYQIILYKHISSGAEYFILREKVNADSNRLRHWGTYVFKLGTSEPYVIEAPSPIFESGSFEFAGSLFQQMDASALLVSGAHPQANADGSARVVARSNPLSLFNLMHQSTLRHHADEGITAVQVRGYSATDEYADGGVKLSYYELHKPFATQQEQFLELRDYLENLLISAGVGGAAGQVELAAANYTAQARFTKFIPSAQYAEIWLPRGLRESFRLVESESVLYQQFSALGIETQRHDVAQFLAEQQLAALPAETLMMVKQMLNRFEQSQNIQVLATLRERFPALALELWQDNESLQSYLVLRNAERKVVAVKNLTPLSASTLEVSAQQAHVETFREFVRSRMQWLQLEVSE</sequence>
<feature type="transmembrane region" description="Helical" evidence="1">
    <location>
        <begin position="95"/>
        <end position="115"/>
    </location>
</feature>
<dbReference type="InterPro" id="IPR008338">
    <property type="entry name" value="Capsule_biosynth_CapC"/>
</dbReference>
<feature type="transmembrane region" description="Helical" evidence="1">
    <location>
        <begin position="310"/>
        <end position="326"/>
    </location>
</feature>
<feature type="transmembrane region" description="Helical" evidence="1">
    <location>
        <begin position="12"/>
        <end position="36"/>
    </location>
</feature>
<reference evidence="2 3" key="1">
    <citation type="submission" date="2021-03" db="EMBL/GenBank/DDBJ databases">
        <title>Pseudidiomarina terrestris, a new bacterium isolated from saline soil.</title>
        <authorList>
            <person name="Galisteo C."/>
            <person name="De La Haba R."/>
            <person name="Sanchez-Porro C."/>
            <person name="Ventosa A."/>
        </authorList>
    </citation>
    <scope>NUCLEOTIDE SEQUENCE [LARGE SCALE GENOMIC DNA]</scope>
    <source>
        <strain evidence="2 3">1APP75-32.1</strain>
    </source>
</reference>
<dbReference type="GO" id="GO:0045227">
    <property type="term" value="P:capsule polysaccharide biosynthetic process"/>
    <property type="evidence" value="ECO:0007669"/>
    <property type="project" value="InterPro"/>
</dbReference>
<feature type="transmembrane region" description="Helical" evidence="1">
    <location>
        <begin position="135"/>
        <end position="151"/>
    </location>
</feature>
<feature type="transmembrane region" description="Helical" evidence="1">
    <location>
        <begin position="163"/>
        <end position="183"/>
    </location>
</feature>
<feature type="transmembrane region" description="Helical" evidence="1">
    <location>
        <begin position="247"/>
        <end position="268"/>
    </location>
</feature>
<keyword evidence="1" id="KW-1133">Transmembrane helix</keyword>
<dbReference type="Pfam" id="PF14102">
    <property type="entry name" value="Caps_synth_CapC"/>
    <property type="match status" value="2"/>
</dbReference>
<accession>A0AAW7R190</accession>
<dbReference type="EMBL" id="JAGGJB010000004">
    <property type="protein sequence ID" value="MDN7124878.1"/>
    <property type="molecule type" value="Genomic_DNA"/>
</dbReference>
<evidence type="ECO:0000256" key="1">
    <source>
        <dbReference type="SAM" id="Phobius"/>
    </source>
</evidence>
<name>A0AAW7R190_9GAMM</name>
<feature type="transmembrane region" description="Helical" evidence="1">
    <location>
        <begin position="48"/>
        <end position="74"/>
    </location>
</feature>
<proteinExistence type="predicted"/>
<feature type="transmembrane region" description="Helical" evidence="1">
    <location>
        <begin position="280"/>
        <end position="304"/>
    </location>
</feature>
<gene>
    <name evidence="2" type="ORF">J6I90_08285</name>
</gene>
<feature type="transmembrane region" description="Helical" evidence="1">
    <location>
        <begin position="195"/>
        <end position="216"/>
    </location>
</feature>
<dbReference type="AlphaFoldDB" id="A0AAW7R190"/>
<feature type="transmembrane region" description="Helical" evidence="1">
    <location>
        <begin position="223"/>
        <end position="241"/>
    </location>
</feature>
<dbReference type="GO" id="GO:0016020">
    <property type="term" value="C:membrane"/>
    <property type="evidence" value="ECO:0007669"/>
    <property type="project" value="InterPro"/>
</dbReference>
<dbReference type="RefSeq" id="WP_301774673.1">
    <property type="nucleotide sequence ID" value="NZ_JAGGJB010000004.1"/>
</dbReference>
<evidence type="ECO:0000313" key="2">
    <source>
        <dbReference type="EMBL" id="MDN7124878.1"/>
    </source>
</evidence>
<evidence type="ECO:0000313" key="3">
    <source>
        <dbReference type="Proteomes" id="UP001169492"/>
    </source>
</evidence>
<organism evidence="2 3">
    <name type="scientific">Pseudidiomarina terrestris</name>
    <dbReference type="NCBI Taxonomy" id="2820060"/>
    <lineage>
        <taxon>Bacteria</taxon>
        <taxon>Pseudomonadati</taxon>
        <taxon>Pseudomonadota</taxon>
        <taxon>Gammaproteobacteria</taxon>
        <taxon>Alteromonadales</taxon>
        <taxon>Idiomarinaceae</taxon>
        <taxon>Pseudidiomarina</taxon>
    </lineage>
</organism>
<protein>
    <submittedName>
        <fullName evidence="2">Poly-gamma-glutamate biosynthesis protein PgsC/CapC</fullName>
    </submittedName>
</protein>
<dbReference type="Proteomes" id="UP001169492">
    <property type="component" value="Unassembled WGS sequence"/>
</dbReference>
<comment type="caution">
    <text evidence="2">The sequence shown here is derived from an EMBL/GenBank/DDBJ whole genome shotgun (WGS) entry which is preliminary data.</text>
</comment>
<feature type="transmembrane region" description="Helical" evidence="1">
    <location>
        <begin position="338"/>
        <end position="359"/>
    </location>
</feature>
<keyword evidence="1" id="KW-0472">Membrane</keyword>
<keyword evidence="1" id="KW-0812">Transmembrane</keyword>